<keyword evidence="3 4" id="KW-0546">Nucleotide metabolism</keyword>
<evidence type="ECO:0000256" key="2">
    <source>
        <dbReference type="ARBA" id="ARBA00022801"/>
    </source>
</evidence>
<comment type="cofactor">
    <cofactor evidence="1 4">
        <name>a divalent metal cation</name>
        <dbReference type="ChEBI" id="CHEBI:60240"/>
    </cofactor>
</comment>
<keyword evidence="4" id="KW-0963">Cytoplasm</keyword>
<reference evidence="6" key="1">
    <citation type="submission" date="2016-10" db="EMBL/GenBank/DDBJ databases">
        <authorList>
            <person name="Varghese N."/>
            <person name="Submissions S."/>
        </authorList>
    </citation>
    <scope>NUCLEOTIDE SEQUENCE [LARGE SCALE GENOMIC DNA]</scope>
    <source>
        <strain evidence="6">DSM 13234</strain>
    </source>
</reference>
<comment type="caution">
    <text evidence="4">Lacks conserved residue(s) required for the propagation of feature annotation.</text>
</comment>
<dbReference type="GO" id="GO:0009117">
    <property type="term" value="P:nucleotide metabolic process"/>
    <property type="evidence" value="ECO:0007669"/>
    <property type="project" value="UniProtKB-KW"/>
</dbReference>
<dbReference type="InterPro" id="IPR029001">
    <property type="entry name" value="ITPase-like_fam"/>
</dbReference>
<evidence type="ECO:0000256" key="3">
    <source>
        <dbReference type="ARBA" id="ARBA00023080"/>
    </source>
</evidence>
<dbReference type="Pfam" id="PF02545">
    <property type="entry name" value="Maf"/>
    <property type="match status" value="1"/>
</dbReference>
<dbReference type="HAMAP" id="MF_00528">
    <property type="entry name" value="Maf"/>
    <property type="match status" value="1"/>
</dbReference>
<feature type="active site" description="Proton acceptor" evidence="4">
    <location>
        <position position="76"/>
    </location>
</feature>
<dbReference type="Proteomes" id="UP000182983">
    <property type="component" value="Unassembled WGS sequence"/>
</dbReference>
<keyword evidence="2 4" id="KW-0378">Hydrolase</keyword>
<keyword evidence="6" id="KW-1185">Reference proteome</keyword>
<evidence type="ECO:0000256" key="1">
    <source>
        <dbReference type="ARBA" id="ARBA00001968"/>
    </source>
</evidence>
<dbReference type="SUPFAM" id="SSF52972">
    <property type="entry name" value="ITPase-like"/>
    <property type="match status" value="1"/>
</dbReference>
<proteinExistence type="inferred from homology"/>
<dbReference type="NCBIfam" id="TIGR00172">
    <property type="entry name" value="maf"/>
    <property type="match status" value="1"/>
</dbReference>
<organism evidence="5 6">
    <name type="scientific">Magnetospirillum fulvum</name>
    <name type="common">Rhodospirillum fulvum</name>
    <dbReference type="NCBI Taxonomy" id="1082"/>
    <lineage>
        <taxon>Bacteria</taxon>
        <taxon>Pseudomonadati</taxon>
        <taxon>Pseudomonadota</taxon>
        <taxon>Alphaproteobacteria</taxon>
        <taxon>Rhodospirillales</taxon>
        <taxon>Rhodospirillaceae</taxon>
        <taxon>Magnetospirillum</taxon>
    </lineage>
</organism>
<dbReference type="PANTHER" id="PTHR43213">
    <property type="entry name" value="BIFUNCTIONAL DTTP/UTP PYROPHOSPHATASE/METHYLTRANSFERASE PROTEIN-RELATED"/>
    <property type="match status" value="1"/>
</dbReference>
<gene>
    <name evidence="5" type="ORF">SAMN04244559_00915</name>
</gene>
<evidence type="ECO:0000256" key="4">
    <source>
        <dbReference type="HAMAP-Rule" id="MF_00528"/>
    </source>
</evidence>
<dbReference type="CDD" id="cd00555">
    <property type="entry name" value="Maf"/>
    <property type="match status" value="1"/>
</dbReference>
<feature type="site" description="Important for substrate specificity" evidence="4">
    <location>
        <position position="18"/>
    </location>
</feature>
<feature type="site" description="Important for substrate specificity" evidence="4">
    <location>
        <position position="77"/>
    </location>
</feature>
<dbReference type="Gene3D" id="3.90.950.10">
    <property type="match status" value="1"/>
</dbReference>
<dbReference type="GO" id="GO:0005737">
    <property type="term" value="C:cytoplasm"/>
    <property type="evidence" value="ECO:0007669"/>
    <property type="project" value="UniProtKB-SubCell"/>
</dbReference>
<comment type="function">
    <text evidence="4">Nucleoside triphosphate pyrophosphatase that hydrolyzes dTTP and UTP. May have a dual role in cell division arrest and in preventing the incorporation of modified nucleotides into cellular nucleic acids.</text>
</comment>
<dbReference type="EMBL" id="FNWO01000003">
    <property type="protein sequence ID" value="SEH30471.1"/>
    <property type="molecule type" value="Genomic_DNA"/>
</dbReference>
<dbReference type="OrthoDB" id="9807767at2"/>
<dbReference type="GO" id="GO:0036218">
    <property type="term" value="F:dTTP diphosphatase activity"/>
    <property type="evidence" value="ECO:0007669"/>
    <property type="project" value="RHEA"/>
</dbReference>
<evidence type="ECO:0000313" key="5">
    <source>
        <dbReference type="EMBL" id="SEH30471.1"/>
    </source>
</evidence>
<comment type="subcellular location">
    <subcellularLocation>
        <location evidence="4">Cytoplasm</location>
    </subcellularLocation>
</comment>
<accession>A0A1H6H442</accession>
<sequence length="196" mass="20970">MIETAGRPALVLASASPRRVDLLHQIGIAPGRIDPADIDETPLRDELPQVLAGRLAEQKARAVAERHPGCFVLAADTVVACGRRTLPKAEDESTARKCLALLSGRRHRVLGGLCLIGPDGRTGRRLVTTSVTFKRLLPAEIESYLASGEWHGKAGGYAIQGRAARFVRALSGSYSNVVGLPLFETGSLLDGLGWRD</sequence>
<dbReference type="InterPro" id="IPR003697">
    <property type="entry name" value="Maf-like"/>
</dbReference>
<comment type="similarity">
    <text evidence="4">Belongs to the Maf family. YhdE subfamily.</text>
</comment>
<dbReference type="RefSeq" id="WP_074766003.1">
    <property type="nucleotide sequence ID" value="NZ_FNWO01000003.1"/>
</dbReference>
<dbReference type="PIRSF" id="PIRSF006305">
    <property type="entry name" value="Maf"/>
    <property type="match status" value="1"/>
</dbReference>
<evidence type="ECO:0000313" key="6">
    <source>
        <dbReference type="Proteomes" id="UP000182983"/>
    </source>
</evidence>
<name>A0A1H6H442_MAGFU</name>
<protein>
    <recommendedName>
        <fullName evidence="4">dTTP/UTP pyrophosphatase</fullName>
        <shortName evidence="4">dTTPase/UTPase</shortName>
        <ecNumber evidence="4">3.6.1.9</ecNumber>
    </recommendedName>
    <alternativeName>
        <fullName evidence="4">Nucleoside triphosphate pyrophosphatase</fullName>
    </alternativeName>
    <alternativeName>
        <fullName evidence="4">Nucleotide pyrophosphatase</fullName>
        <shortName evidence="4">Nucleotide PPase</shortName>
    </alternativeName>
</protein>
<dbReference type="AlphaFoldDB" id="A0A1H6H442"/>
<comment type="catalytic activity">
    <reaction evidence="4">
        <text>dTTP + H2O = dTMP + diphosphate + H(+)</text>
        <dbReference type="Rhea" id="RHEA:28534"/>
        <dbReference type="ChEBI" id="CHEBI:15377"/>
        <dbReference type="ChEBI" id="CHEBI:15378"/>
        <dbReference type="ChEBI" id="CHEBI:33019"/>
        <dbReference type="ChEBI" id="CHEBI:37568"/>
        <dbReference type="ChEBI" id="CHEBI:63528"/>
        <dbReference type="EC" id="3.6.1.9"/>
    </reaction>
</comment>
<dbReference type="PANTHER" id="PTHR43213:SF5">
    <property type="entry name" value="BIFUNCTIONAL DTTP_UTP PYROPHOSPHATASE_METHYLTRANSFERASE PROTEIN-RELATED"/>
    <property type="match status" value="1"/>
</dbReference>
<dbReference type="GO" id="GO:0036221">
    <property type="term" value="F:UTP diphosphatase activity"/>
    <property type="evidence" value="ECO:0007669"/>
    <property type="project" value="RHEA"/>
</dbReference>
<dbReference type="EC" id="3.6.1.9" evidence="4"/>
<feature type="site" description="Important for substrate specificity" evidence="4">
    <location>
        <position position="160"/>
    </location>
</feature>
<comment type="catalytic activity">
    <reaction evidence="4">
        <text>UTP + H2O = UMP + diphosphate + H(+)</text>
        <dbReference type="Rhea" id="RHEA:29395"/>
        <dbReference type="ChEBI" id="CHEBI:15377"/>
        <dbReference type="ChEBI" id="CHEBI:15378"/>
        <dbReference type="ChEBI" id="CHEBI:33019"/>
        <dbReference type="ChEBI" id="CHEBI:46398"/>
        <dbReference type="ChEBI" id="CHEBI:57865"/>
        <dbReference type="EC" id="3.6.1.9"/>
    </reaction>
</comment>